<protein>
    <submittedName>
        <fullName evidence="1">Uncharacterized protein</fullName>
    </submittedName>
</protein>
<dbReference type="RefSeq" id="WP_042650160.1">
    <property type="nucleotide sequence ID" value="NZ_CAWMGL010000194.1"/>
</dbReference>
<dbReference type="EMBL" id="CP038444">
    <property type="protein sequence ID" value="QJT30730.1"/>
    <property type="molecule type" value="Genomic_DNA"/>
</dbReference>
<gene>
    <name evidence="1" type="ORF">E4186_11450</name>
</gene>
<proteinExistence type="predicted"/>
<accession>A0AAE7AHN3</accession>
<name>A0AAE7AHN3_AERME</name>
<dbReference type="Proteomes" id="UP000502006">
    <property type="component" value="Chromosome"/>
</dbReference>
<evidence type="ECO:0000313" key="1">
    <source>
        <dbReference type="EMBL" id="QJT30730.1"/>
    </source>
</evidence>
<dbReference type="AlphaFoldDB" id="A0AAE7AHN3"/>
<evidence type="ECO:0000313" key="2">
    <source>
        <dbReference type="Proteomes" id="UP000502006"/>
    </source>
</evidence>
<sequence>MTSWVMWEIWWSWVWGEHQPASLAGEHEDEVAHEPARLPAELIAQGKATHSPRPEGEALLAGMVCGVPAKGRRCECG</sequence>
<organism evidence="1 2">
    <name type="scientific">Aeromonas media</name>
    <dbReference type="NCBI Taxonomy" id="651"/>
    <lineage>
        <taxon>Bacteria</taxon>
        <taxon>Pseudomonadati</taxon>
        <taxon>Pseudomonadota</taxon>
        <taxon>Gammaproteobacteria</taxon>
        <taxon>Aeromonadales</taxon>
        <taxon>Aeromonadaceae</taxon>
        <taxon>Aeromonas</taxon>
    </lineage>
</organism>
<reference evidence="1 2" key="1">
    <citation type="submission" date="2019-03" db="EMBL/GenBank/DDBJ databases">
        <title>Novel transposon Tn6433 accelerates the dissemination of tet(E) in Aeromonas from aerobic biofilm under oxytetracycline stress.</title>
        <authorList>
            <person name="Shi Y."/>
            <person name="Tian Z."/>
            <person name="Zhang Y."/>
            <person name="Zhang H."/>
            <person name="Yang M."/>
        </authorList>
    </citation>
    <scope>NUCLEOTIDE SEQUENCE [LARGE SCALE GENOMIC DNA]</scope>
    <source>
        <strain evidence="1 2">T5-8</strain>
    </source>
</reference>